<dbReference type="GO" id="GO:0005524">
    <property type="term" value="F:ATP binding"/>
    <property type="evidence" value="ECO:0007669"/>
    <property type="project" value="UniProtKB-KW"/>
</dbReference>
<feature type="compositionally biased region" description="Acidic residues" evidence="10">
    <location>
        <begin position="67"/>
        <end position="97"/>
    </location>
</feature>
<feature type="region of interest" description="Disordered" evidence="10">
    <location>
        <begin position="1"/>
        <end position="262"/>
    </location>
</feature>
<feature type="compositionally biased region" description="Acidic residues" evidence="10">
    <location>
        <begin position="38"/>
        <end position="50"/>
    </location>
</feature>
<evidence type="ECO:0000256" key="6">
    <source>
        <dbReference type="ARBA" id="ARBA00022801"/>
    </source>
</evidence>
<dbReference type="InterPro" id="IPR045199">
    <property type="entry name" value="ATAD2-like"/>
</dbReference>
<feature type="region of interest" description="Disordered" evidence="10">
    <location>
        <begin position="1079"/>
        <end position="1196"/>
    </location>
</feature>
<dbReference type="InterPro" id="IPR041569">
    <property type="entry name" value="AAA_lid_3"/>
</dbReference>
<dbReference type="SMART" id="SM00382">
    <property type="entry name" value="AAA"/>
    <property type="match status" value="2"/>
</dbReference>
<feature type="compositionally biased region" description="Basic residues" evidence="10">
    <location>
        <begin position="208"/>
        <end position="229"/>
    </location>
</feature>
<dbReference type="Gene3D" id="1.10.8.60">
    <property type="match status" value="1"/>
</dbReference>
<keyword evidence="5" id="KW-0547">Nucleotide-binding</keyword>
<dbReference type="GO" id="GO:0000785">
    <property type="term" value="C:chromatin"/>
    <property type="evidence" value="ECO:0007669"/>
    <property type="project" value="UniProtKB-ARBA"/>
</dbReference>
<name>A0A0F7SN82_PHARH</name>
<reference evidence="12" key="1">
    <citation type="submission" date="2014-08" db="EMBL/GenBank/DDBJ databases">
        <authorList>
            <person name="Sharma Rahul"/>
            <person name="Thines Marco"/>
        </authorList>
    </citation>
    <scope>NUCLEOTIDE SEQUENCE</scope>
</reference>
<keyword evidence="7" id="KW-0067">ATP-binding</keyword>
<feature type="domain" description="AAA+ ATPase" evidence="11">
    <location>
        <begin position="415"/>
        <end position="556"/>
    </location>
</feature>
<dbReference type="Pfam" id="PF17862">
    <property type="entry name" value="AAA_lid_3"/>
    <property type="match status" value="1"/>
</dbReference>
<keyword evidence="9" id="KW-0539">Nucleus</keyword>
<dbReference type="FunFam" id="3.40.50.300:FF:001218">
    <property type="entry name" value="AAA family ATPase, putative"/>
    <property type="match status" value="1"/>
</dbReference>
<dbReference type="GO" id="GO:0006337">
    <property type="term" value="P:nucleosome disassembly"/>
    <property type="evidence" value="ECO:0007669"/>
    <property type="project" value="TreeGrafter"/>
</dbReference>
<comment type="subcellular location">
    <subcellularLocation>
        <location evidence="2">Chromosome</location>
    </subcellularLocation>
    <subcellularLocation>
        <location evidence="1">Nucleus</location>
    </subcellularLocation>
</comment>
<feature type="compositionally biased region" description="Basic and acidic residues" evidence="10">
    <location>
        <begin position="230"/>
        <end position="243"/>
    </location>
</feature>
<dbReference type="InterPro" id="IPR003960">
    <property type="entry name" value="ATPase_AAA_CS"/>
</dbReference>
<evidence type="ECO:0000256" key="8">
    <source>
        <dbReference type="ARBA" id="ARBA00023117"/>
    </source>
</evidence>
<dbReference type="FunFam" id="1.10.8.60:FF:000016">
    <property type="entry name" value="ATPase family AAA domain-containing protein 2B"/>
    <property type="match status" value="1"/>
</dbReference>
<keyword evidence="8" id="KW-0103">Bromodomain</keyword>
<dbReference type="PANTHER" id="PTHR23069">
    <property type="entry name" value="AAA DOMAIN-CONTAINING"/>
    <property type="match status" value="1"/>
</dbReference>
<evidence type="ECO:0000259" key="11">
    <source>
        <dbReference type="SMART" id="SM00382"/>
    </source>
</evidence>
<keyword evidence="6" id="KW-0378">Hydrolase</keyword>
<organism evidence="12">
    <name type="scientific">Phaffia rhodozyma</name>
    <name type="common">Yeast</name>
    <name type="synonym">Xanthophyllomyces dendrorhous</name>
    <dbReference type="NCBI Taxonomy" id="264483"/>
    <lineage>
        <taxon>Eukaryota</taxon>
        <taxon>Fungi</taxon>
        <taxon>Dikarya</taxon>
        <taxon>Basidiomycota</taxon>
        <taxon>Agaricomycotina</taxon>
        <taxon>Tremellomycetes</taxon>
        <taxon>Cystofilobasidiales</taxon>
        <taxon>Mrakiaceae</taxon>
        <taxon>Phaffia</taxon>
    </lineage>
</organism>
<feature type="region of interest" description="Disordered" evidence="10">
    <location>
        <begin position="310"/>
        <end position="347"/>
    </location>
</feature>
<dbReference type="GO" id="GO:0140674">
    <property type="term" value="F:ATP-dependent histone chaperone activity"/>
    <property type="evidence" value="ECO:0007669"/>
    <property type="project" value="UniProtKB-ARBA"/>
</dbReference>
<evidence type="ECO:0000256" key="4">
    <source>
        <dbReference type="ARBA" id="ARBA00022454"/>
    </source>
</evidence>
<feature type="region of interest" description="Disordered" evidence="10">
    <location>
        <begin position="275"/>
        <end position="298"/>
    </location>
</feature>
<dbReference type="InterPro" id="IPR003593">
    <property type="entry name" value="AAA+_ATPase"/>
</dbReference>
<dbReference type="InterPro" id="IPR027417">
    <property type="entry name" value="P-loop_NTPase"/>
</dbReference>
<dbReference type="GO" id="GO:0042393">
    <property type="term" value="F:histone binding"/>
    <property type="evidence" value="ECO:0007669"/>
    <property type="project" value="UniProtKB-ARBA"/>
</dbReference>
<dbReference type="GO" id="GO:0005634">
    <property type="term" value="C:nucleus"/>
    <property type="evidence" value="ECO:0007669"/>
    <property type="project" value="UniProtKB-SubCell"/>
</dbReference>
<dbReference type="GO" id="GO:0016887">
    <property type="term" value="F:ATP hydrolysis activity"/>
    <property type="evidence" value="ECO:0007669"/>
    <property type="project" value="InterPro"/>
</dbReference>
<keyword evidence="4" id="KW-0158">Chromosome</keyword>
<dbReference type="FunFam" id="3.40.50.300:FF:000061">
    <property type="entry name" value="ATPase family, AAA domain-containing 2"/>
    <property type="match status" value="1"/>
</dbReference>
<feature type="compositionally biased region" description="Acidic residues" evidence="10">
    <location>
        <begin position="193"/>
        <end position="202"/>
    </location>
</feature>
<dbReference type="SUPFAM" id="SSF52540">
    <property type="entry name" value="P-loop containing nucleoside triphosphate hydrolases"/>
    <property type="match status" value="2"/>
</dbReference>
<dbReference type="PANTHER" id="PTHR23069:SF0">
    <property type="entry name" value="TAT-BINDING HOMOLOG 7"/>
    <property type="match status" value="1"/>
</dbReference>
<dbReference type="GO" id="GO:0006334">
    <property type="term" value="P:nucleosome assembly"/>
    <property type="evidence" value="ECO:0007669"/>
    <property type="project" value="TreeGrafter"/>
</dbReference>
<feature type="compositionally biased region" description="Polar residues" evidence="10">
    <location>
        <begin position="124"/>
        <end position="151"/>
    </location>
</feature>
<dbReference type="Pfam" id="PF00004">
    <property type="entry name" value="AAA"/>
    <property type="match status" value="2"/>
</dbReference>
<dbReference type="PROSITE" id="PS00674">
    <property type="entry name" value="AAA"/>
    <property type="match status" value="1"/>
</dbReference>
<proteinExistence type="inferred from homology"/>
<dbReference type="GO" id="GO:0003682">
    <property type="term" value="F:chromatin binding"/>
    <property type="evidence" value="ECO:0007669"/>
    <property type="project" value="TreeGrafter"/>
</dbReference>
<evidence type="ECO:0000256" key="5">
    <source>
        <dbReference type="ARBA" id="ARBA00022741"/>
    </source>
</evidence>
<evidence type="ECO:0000256" key="10">
    <source>
        <dbReference type="SAM" id="MobiDB-lite"/>
    </source>
</evidence>
<evidence type="ECO:0000313" key="12">
    <source>
        <dbReference type="EMBL" id="CDZ98562.1"/>
    </source>
</evidence>
<dbReference type="GO" id="GO:0045815">
    <property type="term" value="P:transcription initiation-coupled chromatin remodeling"/>
    <property type="evidence" value="ECO:0007669"/>
    <property type="project" value="TreeGrafter"/>
</dbReference>
<dbReference type="InterPro" id="IPR003959">
    <property type="entry name" value="ATPase_AAA_core"/>
</dbReference>
<evidence type="ECO:0000256" key="3">
    <source>
        <dbReference type="ARBA" id="ARBA00006914"/>
    </source>
</evidence>
<sequence>MDRDTVPPTPSLLAFEQDVHETSLAYDHPNMRSGGSDLDAEGEEDDESEEEVKHADGSDGLYQNDTAEGEDEEDEGEEAMDYKDVDDDDDDDDDEDEHPVGRTRYPRRQRQPVERYNPLDPTPSIASTKPSRQLRNRSDSLGQTSSATNNPIPKIRLTRNSLRASQGTEPATDNQSPSHQLDSQASKVTYRSDDEDEYDEDEASIRKAPMRIKLRSVTRPSHGRTTRSTKKYEEEDTNRHSGDDDYEEGDPEPTQQRQLRERKKINYAILAPEYDQPRKSSMKDGLGNGMGSKKSRLPWSVSGKHLDRMFGGAPAQGDDSDDDFGPKRNTSNTFGPTGAGGGMLGNSMPLDMGTGPSNMGKVGDAALSDADPLGTNTNITFDAVGGLDHHIQRLKEMVSLPLLYPELFQRFNVTPPRGVLFHGPPGTGKTLVARALAASCSTSGTKISFFMRKGADCLSKWVGEAERQLRLLFEEAKTCQPSIIFFDEIDGLAPVRSSKQDQIHASIVSTLLALMDGMDGRGQVIIIGATNRPDAVDPALRRPGRFDREFYFPLPNKEARRKILDINTATWEPKLEDALLDNLAGLTKGYGGADLRALCTEASLNAIQRRYPQIYKSKDRLLLQPETIRVQAKDFMISIKNLIPSSARSASSAAVILPQHLQPLLAKPLARTIAAIDKALPPTKKTSVLEDAEWESDDPKDGSFESHLMMQSFESSRVYRPRILIHGESGLGQTHIAAAVLHHLEGFHVQSLDLATLMSDSTRTVEAALVQLFIEAKRHKPSAIFIPSLSQWARVVSDMARSTVKSLLDSISSSDPVLLLAVVDGELDSLPRDVKSWFGYSKDNRIALSLPIDSERQEFFSKVVENVRIRPDEFPGGMPRKERILEELPIAPALPPRQPSAAEIAALQENDAKLIELVKWKLGPVLTDLKRKFKSFSKPVHDEYRVYFDYLEDIENKNRAVLEANDAIGLSPEKAALHSSHNTNDGLNPEIIAQLIDVPPRLVDINLEKMHYALYYNRYLSPDEFLHDITRIADNAEIATDDMERTIKAKRMMNHAFLLVDQSCDPQFRLDCRRMAVREKNREEERLKDSTSGRRASMRARGNRETNGGYSPKGTRHSTRGQGKAPEFDLTDPVALERTLKRRREGSQSRGVDSSASTPQRGDSSLKKPRPTEDEESNERSLSGVEPLDGVQGDEIHPESHFKIHPESHFKIHLENHPLSHEAESEKLSSFDVERTTDVSVEMNGEGAIRPESPIPIPIPIPVPTAKSVPIPFPVHRPTRQLSLSDLMHPSATGRSTSLEVVSQGHGDMPPSSSSSARVSRLIHLPTMSPTSSLSATGTLSSTVGPLSVPAVAVSVAQPLTGYSQELPVLQNGHVPSLTTMPTTTAAPERVVEIEVESVSLPTVPLPSSPPSLPLPPPSPLPPPPVFICSTSSLESIEAQLVRDSVSFNVDELEQIRAILLDCIWRHRTEWDRSLMMDEMSRLAEEFKHEVDGNGGDDGWDIMG</sequence>
<feature type="compositionally biased region" description="Basic and acidic residues" evidence="10">
    <location>
        <begin position="1079"/>
        <end position="1092"/>
    </location>
</feature>
<feature type="compositionally biased region" description="Polar residues" evidence="10">
    <location>
        <begin position="1148"/>
        <end position="1163"/>
    </location>
</feature>
<dbReference type="Gene3D" id="3.40.50.300">
    <property type="entry name" value="P-loop containing nucleotide triphosphate hydrolases"/>
    <property type="match status" value="2"/>
</dbReference>
<feature type="compositionally biased region" description="Polar residues" evidence="10">
    <location>
        <begin position="158"/>
        <end position="189"/>
    </location>
</feature>
<evidence type="ECO:0000256" key="2">
    <source>
        <dbReference type="ARBA" id="ARBA00004286"/>
    </source>
</evidence>
<comment type="similarity">
    <text evidence="3">Belongs to the AAA ATPase family.</text>
</comment>
<evidence type="ECO:0000256" key="1">
    <source>
        <dbReference type="ARBA" id="ARBA00004123"/>
    </source>
</evidence>
<accession>A0A0F7SN82</accession>
<evidence type="ECO:0000256" key="7">
    <source>
        <dbReference type="ARBA" id="ARBA00022840"/>
    </source>
</evidence>
<feature type="domain" description="AAA+ ATPase" evidence="11">
    <location>
        <begin position="719"/>
        <end position="848"/>
    </location>
</feature>
<protein>
    <submittedName>
        <fullName evidence="12">AAA-type ATPase containing the bromodomain</fullName>
    </submittedName>
</protein>
<evidence type="ECO:0000256" key="9">
    <source>
        <dbReference type="ARBA" id="ARBA00023242"/>
    </source>
</evidence>
<dbReference type="EMBL" id="LN483345">
    <property type="protein sequence ID" value="CDZ98562.1"/>
    <property type="molecule type" value="Genomic_DNA"/>
</dbReference>